<organism evidence="1 2">
    <name type="scientific">Trichophyton rubrum</name>
    <name type="common">Athlete's foot fungus</name>
    <name type="synonym">Epidermophyton rubrum</name>
    <dbReference type="NCBI Taxonomy" id="5551"/>
    <lineage>
        <taxon>Eukaryota</taxon>
        <taxon>Fungi</taxon>
        <taxon>Dikarya</taxon>
        <taxon>Ascomycota</taxon>
        <taxon>Pezizomycotina</taxon>
        <taxon>Eurotiomycetes</taxon>
        <taxon>Eurotiomycetidae</taxon>
        <taxon>Onygenales</taxon>
        <taxon>Arthrodermataceae</taxon>
        <taxon>Trichophyton</taxon>
    </lineage>
</organism>
<dbReference type="Proteomes" id="UP000243015">
    <property type="component" value="Unassembled WGS sequence"/>
</dbReference>
<gene>
    <name evidence="1" type="ORF">A7C99_4776</name>
</gene>
<sequence>MIHPPYWLTSEYADAINEDEYRKMWTEFVHILAQEEDYAFMNQQHNYSMKSTRLSTIMTKAWEMGTLWYSLALRSPAAIFCLFLDRIQTKLGKDNYSNEEYGLVMAFQWRSDIGNILTKKLKDKEAYDVDLRRAFLPSETSDP</sequence>
<dbReference type="AlphaFoldDB" id="A0A178EVI6"/>
<dbReference type="VEuPathDB" id="FungiDB:TERG_05612"/>
<proteinExistence type="predicted"/>
<reference evidence="1 2" key="1">
    <citation type="submission" date="2016-05" db="EMBL/GenBank/DDBJ databases">
        <title>Genome sequencing of Trichophyton rubrum CMCC(F)T1i isolated from hair.</title>
        <authorList>
            <person name="Zhan P."/>
            <person name="Tao Y."/>
            <person name="Liu W."/>
        </authorList>
    </citation>
    <scope>NUCLEOTIDE SEQUENCE [LARGE SCALE GENOMIC DNA]</scope>
    <source>
        <strain evidence="2">CMCC(F)T1i</strain>
    </source>
</reference>
<protein>
    <submittedName>
        <fullName evidence="1">Uncharacterized protein</fullName>
    </submittedName>
</protein>
<dbReference type="EMBL" id="LHPM01000017">
    <property type="protein sequence ID" value="OAL64120.1"/>
    <property type="molecule type" value="Genomic_DNA"/>
</dbReference>
<evidence type="ECO:0000313" key="2">
    <source>
        <dbReference type="Proteomes" id="UP000243015"/>
    </source>
</evidence>
<name>A0A178EVI6_TRIRU</name>
<evidence type="ECO:0000313" key="1">
    <source>
        <dbReference type="EMBL" id="OAL64120.1"/>
    </source>
</evidence>
<comment type="caution">
    <text evidence="1">The sequence shown here is derived from an EMBL/GenBank/DDBJ whole genome shotgun (WGS) entry which is preliminary data.</text>
</comment>
<accession>A0A178EVI6</accession>